<proteinExistence type="predicted"/>
<dbReference type="EMBL" id="JAOQBH010000013">
    <property type="protein sequence ID" value="KAJ4127144.1"/>
    <property type="molecule type" value="Genomic_DNA"/>
</dbReference>
<keyword evidence="2" id="KW-0456">Lyase</keyword>
<name>A0ABQ8R4Z6_FUSEQ</name>
<dbReference type="EC" id="4.3.2.1" evidence="2"/>
<dbReference type="InterPro" id="IPR008948">
    <property type="entry name" value="L-Aspartase-like"/>
</dbReference>
<gene>
    <name evidence="2" type="primary">ARG4_1</name>
    <name evidence="2" type="ORF">NW768_008771</name>
</gene>
<dbReference type="InterPro" id="IPR022761">
    <property type="entry name" value="Fumarate_lyase_N"/>
</dbReference>
<dbReference type="GO" id="GO:0004056">
    <property type="term" value="F:argininosuccinate lyase activity"/>
    <property type="evidence" value="ECO:0007669"/>
    <property type="project" value="UniProtKB-EC"/>
</dbReference>
<sequence length="103" mass="11594">MASNSSTLLWGGRFTENMNDFIVVLNESLPVDNVLYEDDIRGLETIQKEWADGKYVIHPAADEDIHTANERRLAELIGPAIAGKLHTGRSRNEQIATDMRIWA</sequence>
<evidence type="ECO:0000313" key="3">
    <source>
        <dbReference type="Proteomes" id="UP001152024"/>
    </source>
</evidence>
<keyword evidence="3" id="KW-1185">Reference proteome</keyword>
<dbReference type="Gene3D" id="1.10.275.10">
    <property type="entry name" value="Fumarase/aspartase (N-terminal domain)"/>
    <property type="match status" value="1"/>
</dbReference>
<comment type="caution">
    <text evidence="2">The sequence shown here is derived from an EMBL/GenBank/DDBJ whole genome shotgun (WGS) entry which is preliminary data.</text>
</comment>
<dbReference type="SUPFAM" id="SSF48557">
    <property type="entry name" value="L-aspartase-like"/>
    <property type="match status" value="1"/>
</dbReference>
<dbReference type="PANTHER" id="PTHR43814">
    <property type="entry name" value="ARGININOSUCCINATE LYASE"/>
    <property type="match status" value="1"/>
</dbReference>
<protein>
    <submittedName>
        <fullName evidence="2">Argininosuccinate lyase</fullName>
        <ecNumber evidence="2">4.3.2.1</ecNumber>
    </submittedName>
</protein>
<accession>A0ABQ8R4Z6</accession>
<feature type="domain" description="Fumarate lyase N-terminal" evidence="1">
    <location>
        <begin position="16"/>
        <end position="103"/>
    </location>
</feature>
<reference evidence="2" key="1">
    <citation type="submission" date="2022-09" db="EMBL/GenBank/DDBJ databases">
        <title>Fusarium specimens isolated from Avocado Roots.</title>
        <authorList>
            <person name="Stajich J."/>
            <person name="Roper C."/>
            <person name="Heimlech-Rivalta G."/>
        </authorList>
    </citation>
    <scope>NUCLEOTIDE SEQUENCE</scope>
    <source>
        <strain evidence="2">CF00095</strain>
    </source>
</reference>
<dbReference type="InterPro" id="IPR009049">
    <property type="entry name" value="Argininosuccinate_lyase"/>
</dbReference>
<dbReference type="InterPro" id="IPR024083">
    <property type="entry name" value="Fumarase/histidase_N"/>
</dbReference>
<dbReference type="Proteomes" id="UP001152024">
    <property type="component" value="Unassembled WGS sequence"/>
</dbReference>
<evidence type="ECO:0000259" key="1">
    <source>
        <dbReference type="Pfam" id="PF00206"/>
    </source>
</evidence>
<dbReference type="PANTHER" id="PTHR43814:SF1">
    <property type="entry name" value="ARGININOSUCCINATE LYASE"/>
    <property type="match status" value="1"/>
</dbReference>
<organism evidence="2 3">
    <name type="scientific">Fusarium equiseti</name>
    <name type="common">Fusarium scirpi</name>
    <dbReference type="NCBI Taxonomy" id="61235"/>
    <lineage>
        <taxon>Eukaryota</taxon>
        <taxon>Fungi</taxon>
        <taxon>Dikarya</taxon>
        <taxon>Ascomycota</taxon>
        <taxon>Pezizomycotina</taxon>
        <taxon>Sordariomycetes</taxon>
        <taxon>Hypocreomycetidae</taxon>
        <taxon>Hypocreales</taxon>
        <taxon>Nectriaceae</taxon>
        <taxon>Fusarium</taxon>
        <taxon>Fusarium incarnatum-equiseti species complex</taxon>
    </lineage>
</organism>
<evidence type="ECO:0000313" key="2">
    <source>
        <dbReference type="EMBL" id="KAJ4127144.1"/>
    </source>
</evidence>
<dbReference type="Pfam" id="PF00206">
    <property type="entry name" value="Lyase_1"/>
    <property type="match status" value="1"/>
</dbReference>